<dbReference type="Pfam" id="PF13912">
    <property type="entry name" value="zf-C2H2_6"/>
    <property type="match status" value="2"/>
</dbReference>
<evidence type="ECO:0000259" key="7">
    <source>
        <dbReference type="PROSITE" id="PS50157"/>
    </source>
</evidence>
<feature type="domain" description="C2H2-type" evidence="7">
    <location>
        <begin position="108"/>
        <end position="135"/>
    </location>
</feature>
<organism evidence="8 9">
    <name type="scientific">Steinernema glaseri</name>
    <dbReference type="NCBI Taxonomy" id="37863"/>
    <lineage>
        <taxon>Eukaryota</taxon>
        <taxon>Metazoa</taxon>
        <taxon>Ecdysozoa</taxon>
        <taxon>Nematoda</taxon>
        <taxon>Chromadorea</taxon>
        <taxon>Rhabditida</taxon>
        <taxon>Tylenchina</taxon>
        <taxon>Panagrolaimomorpha</taxon>
        <taxon>Strongyloidoidea</taxon>
        <taxon>Steinernematidae</taxon>
        <taxon>Steinernema</taxon>
    </lineage>
</organism>
<dbReference type="GO" id="GO:0000978">
    <property type="term" value="F:RNA polymerase II cis-regulatory region sequence-specific DNA binding"/>
    <property type="evidence" value="ECO:0007669"/>
    <property type="project" value="TreeGrafter"/>
</dbReference>
<keyword evidence="8" id="KW-1185">Reference proteome</keyword>
<feature type="domain" description="C2H2-type" evidence="7">
    <location>
        <begin position="164"/>
        <end position="191"/>
    </location>
</feature>
<evidence type="ECO:0000313" key="8">
    <source>
        <dbReference type="Proteomes" id="UP000095287"/>
    </source>
</evidence>
<feature type="domain" description="C2H2-type" evidence="7">
    <location>
        <begin position="136"/>
        <end position="163"/>
    </location>
</feature>
<evidence type="ECO:0000256" key="1">
    <source>
        <dbReference type="ARBA" id="ARBA00022723"/>
    </source>
</evidence>
<dbReference type="InterPro" id="IPR050527">
    <property type="entry name" value="Snail/Krueppel_Znf"/>
</dbReference>
<dbReference type="PROSITE" id="PS50157">
    <property type="entry name" value="ZINC_FINGER_C2H2_2"/>
    <property type="match status" value="4"/>
</dbReference>
<dbReference type="WBParaSite" id="L893_g8581.t1">
    <property type="protein sequence ID" value="L893_g8581.t1"/>
    <property type="gene ID" value="L893_g8581"/>
</dbReference>
<evidence type="ECO:0000256" key="5">
    <source>
        <dbReference type="ARBA" id="ARBA00023242"/>
    </source>
</evidence>
<dbReference type="Gene3D" id="3.30.160.60">
    <property type="entry name" value="Classic Zinc Finger"/>
    <property type="match status" value="4"/>
</dbReference>
<dbReference type="SUPFAM" id="SSF57667">
    <property type="entry name" value="beta-beta-alpha zinc fingers"/>
    <property type="match status" value="2"/>
</dbReference>
<name>A0A1I8ASE4_9BILA</name>
<dbReference type="Proteomes" id="UP000095287">
    <property type="component" value="Unplaced"/>
</dbReference>
<evidence type="ECO:0000256" key="6">
    <source>
        <dbReference type="PROSITE-ProRule" id="PRU00042"/>
    </source>
</evidence>
<dbReference type="GO" id="GO:0000981">
    <property type="term" value="F:DNA-binding transcription factor activity, RNA polymerase II-specific"/>
    <property type="evidence" value="ECO:0007669"/>
    <property type="project" value="TreeGrafter"/>
</dbReference>
<keyword evidence="1" id="KW-0479">Metal-binding</keyword>
<dbReference type="GO" id="GO:0008270">
    <property type="term" value="F:zinc ion binding"/>
    <property type="evidence" value="ECO:0007669"/>
    <property type="project" value="UniProtKB-KW"/>
</dbReference>
<evidence type="ECO:0000256" key="4">
    <source>
        <dbReference type="ARBA" id="ARBA00022833"/>
    </source>
</evidence>
<accession>A0A1I8ASE4</accession>
<dbReference type="Pfam" id="PF00096">
    <property type="entry name" value="zf-C2H2"/>
    <property type="match status" value="1"/>
</dbReference>
<keyword evidence="2" id="KW-0677">Repeat</keyword>
<dbReference type="GO" id="GO:0005634">
    <property type="term" value="C:nucleus"/>
    <property type="evidence" value="ECO:0007669"/>
    <property type="project" value="UniProtKB-ARBA"/>
</dbReference>
<sequence length="487" mass="54746">MEGIPGNIPPKDGDSPEEGAVRCQACFFEYESTIFLLNHLRAAANDEVHKDAKIECTHCSQLFPSIRNFLKHVDRVHKSWKSNALCTYGEQESPQRALTTQKLRSSAKKCKKCGKEFKKTSDFNRHLASHSREKTHVCTVCGARFGLDINLGVHMKIHKEKEQFPCTLCHKEYLSMSALKLHLRSHTNETPLVCEYPRCNKSFRTSKMRRDHVKREHNELVKKIPKASTVAEKSEIIAMLTKLTRSGSPAPTPRLKPSDVSAFSNLQEKQPVVTIVLDPRSLLVKIQPYFVDQNAGPNVQLSVFINFRLLENLSQDGLNLRIPLNFDMFPAGASLLIDAHSTLSQFAYPLSQYSVIAQPIPEGNEALLNSDCSLVLRVPAHVSTPTQYLVNSSLHEGNVNHPVAFAITQLDYEPRQSQQMGSANYWSFTPIDDLMFFPASPCDNEIASLMNRSSSIVPQQYREEGYYQTGTMGILQGNSYGRFTSAN</sequence>
<dbReference type="SMART" id="SM00355">
    <property type="entry name" value="ZnF_C2H2"/>
    <property type="match status" value="6"/>
</dbReference>
<evidence type="ECO:0000256" key="2">
    <source>
        <dbReference type="ARBA" id="ARBA00022737"/>
    </source>
</evidence>
<feature type="domain" description="C2H2-type" evidence="7">
    <location>
        <begin position="54"/>
        <end position="82"/>
    </location>
</feature>
<evidence type="ECO:0000256" key="3">
    <source>
        <dbReference type="ARBA" id="ARBA00022771"/>
    </source>
</evidence>
<reference evidence="9" key="1">
    <citation type="submission" date="2016-11" db="UniProtKB">
        <authorList>
            <consortium name="WormBaseParasite"/>
        </authorList>
    </citation>
    <scope>IDENTIFICATION</scope>
</reference>
<dbReference type="GO" id="GO:0000122">
    <property type="term" value="P:negative regulation of transcription by RNA polymerase II"/>
    <property type="evidence" value="ECO:0007669"/>
    <property type="project" value="UniProtKB-ARBA"/>
</dbReference>
<dbReference type="PROSITE" id="PS00028">
    <property type="entry name" value="ZINC_FINGER_C2H2_1"/>
    <property type="match status" value="5"/>
</dbReference>
<dbReference type="InterPro" id="IPR036236">
    <property type="entry name" value="Znf_C2H2_sf"/>
</dbReference>
<evidence type="ECO:0000313" key="9">
    <source>
        <dbReference type="WBParaSite" id="L893_g8581.t1"/>
    </source>
</evidence>
<protein>
    <submittedName>
        <fullName evidence="9">Zinc finger protein</fullName>
    </submittedName>
</protein>
<dbReference type="FunFam" id="3.30.160.60:FF:000446">
    <property type="entry name" value="Zinc finger protein"/>
    <property type="match status" value="1"/>
</dbReference>
<keyword evidence="5" id="KW-0539">Nucleus</keyword>
<dbReference type="AlphaFoldDB" id="A0A1I8ASE4"/>
<dbReference type="PANTHER" id="PTHR24388">
    <property type="entry name" value="ZINC FINGER PROTEIN"/>
    <property type="match status" value="1"/>
</dbReference>
<dbReference type="PANTHER" id="PTHR24388:SF104">
    <property type="entry name" value="AT-RICH BINDING PROTEIN-RELATED"/>
    <property type="match status" value="1"/>
</dbReference>
<keyword evidence="3 6" id="KW-0863">Zinc-finger</keyword>
<keyword evidence="4" id="KW-0862">Zinc</keyword>
<proteinExistence type="predicted"/>
<dbReference type="InterPro" id="IPR013087">
    <property type="entry name" value="Znf_C2H2_type"/>
</dbReference>